<dbReference type="InterPro" id="IPR011040">
    <property type="entry name" value="Sialidase"/>
</dbReference>
<dbReference type="PANTHER" id="PTHR43752:SF2">
    <property type="entry name" value="BNR_ASP-BOX REPEAT FAMILY PROTEIN"/>
    <property type="match status" value="1"/>
</dbReference>
<proteinExistence type="predicted"/>
<dbReference type="RefSeq" id="WP_252161266.1">
    <property type="nucleotide sequence ID" value="NZ_CP098809.1"/>
</dbReference>
<reference evidence="2" key="1">
    <citation type="submission" date="2022-06" db="EMBL/GenBank/DDBJ databases">
        <title>Physiological and biochemical characterization and genomic elucidation of a strain of the genus Ensifer adhaerens M8 that combines arsenic oxidation and chromium reduction.</title>
        <authorList>
            <person name="Li X."/>
            <person name="Yu c."/>
        </authorList>
    </citation>
    <scope>NUCLEOTIDE SEQUENCE</scope>
    <source>
        <strain evidence="2">M8</strain>
        <plasmid evidence="2">pB</plasmid>
    </source>
</reference>
<dbReference type="CDD" id="cd15482">
    <property type="entry name" value="Sialidase_non-viral"/>
    <property type="match status" value="1"/>
</dbReference>
<organism evidence="2 3">
    <name type="scientific">Ensifer adhaerens</name>
    <name type="common">Sinorhizobium morelense</name>
    <dbReference type="NCBI Taxonomy" id="106592"/>
    <lineage>
        <taxon>Bacteria</taxon>
        <taxon>Pseudomonadati</taxon>
        <taxon>Pseudomonadota</taxon>
        <taxon>Alphaproteobacteria</taxon>
        <taxon>Hyphomicrobiales</taxon>
        <taxon>Rhizobiaceae</taxon>
        <taxon>Sinorhizobium/Ensifer group</taxon>
        <taxon>Ensifer</taxon>
    </lineage>
</organism>
<protein>
    <submittedName>
        <fullName evidence="2">Exo-alpha-sialidase</fullName>
    </submittedName>
</protein>
<evidence type="ECO:0000259" key="1">
    <source>
        <dbReference type="Pfam" id="PF13088"/>
    </source>
</evidence>
<keyword evidence="2" id="KW-0614">Plasmid</keyword>
<sequence>MTARFEAIHTVVYRRLGAFAGWPANYGVWAWGDEIVCVFATGRLGRESENLHLEDQHHAFTPVQARSLDGGLTWQAEPFCGSVPGARSLSADEHVTKDLEAGPNVDPAFDLITLPTPIDFADGEQVVMAARTGISGRSVSWFYVSKDRARSWNGPFRFEGLKSHEEALSARTDIITLGRHDALFMLTAPKADGTEGRILCARTQDGGLSFSSEGFVWDEQTGYAIMPSSTRLADGTIYTVVRRRAHDRFWLEAYRSADLGRTWSCVGTPVRNTGIMGNPPALVALPDERLVLLYGFRDPPFGLSAVVSRDRGGTWSEPAVLRDDGDDADLGYPCALVRQDGKIIVVYYFNDRDGPERFIAASILEVPTLS</sequence>
<feature type="domain" description="Sialidase" evidence="1">
    <location>
        <begin position="132"/>
        <end position="343"/>
    </location>
</feature>
<evidence type="ECO:0000313" key="2">
    <source>
        <dbReference type="EMBL" id="USJ27778.1"/>
    </source>
</evidence>
<dbReference type="SUPFAM" id="SSF50939">
    <property type="entry name" value="Sialidases"/>
    <property type="match status" value="1"/>
</dbReference>
<gene>
    <name evidence="2" type="ORF">NE863_28215</name>
</gene>
<dbReference type="PANTHER" id="PTHR43752">
    <property type="entry name" value="BNR/ASP-BOX REPEAT FAMILY PROTEIN"/>
    <property type="match status" value="1"/>
</dbReference>
<dbReference type="InterPro" id="IPR036278">
    <property type="entry name" value="Sialidase_sf"/>
</dbReference>
<geneLocation type="plasmid" evidence="2 3">
    <name>pB</name>
</geneLocation>
<dbReference type="Proteomes" id="UP001055460">
    <property type="component" value="Plasmid pB"/>
</dbReference>
<evidence type="ECO:0000313" key="3">
    <source>
        <dbReference type="Proteomes" id="UP001055460"/>
    </source>
</evidence>
<dbReference type="Pfam" id="PF13088">
    <property type="entry name" value="BNR_2"/>
    <property type="match status" value="1"/>
</dbReference>
<dbReference type="AlphaFoldDB" id="A0A9Q8YF52"/>
<dbReference type="Gene3D" id="2.120.10.10">
    <property type="match status" value="1"/>
</dbReference>
<dbReference type="EMBL" id="CP098809">
    <property type="protein sequence ID" value="USJ27778.1"/>
    <property type="molecule type" value="Genomic_DNA"/>
</dbReference>
<accession>A0A9Q8YF52</accession>
<name>A0A9Q8YF52_ENSAD</name>